<evidence type="ECO:0000256" key="3">
    <source>
        <dbReference type="ARBA" id="ARBA00006356"/>
    </source>
</evidence>
<feature type="transmembrane region" description="Helical" evidence="11">
    <location>
        <begin position="56"/>
        <end position="78"/>
    </location>
</feature>
<feature type="transmembrane region" description="Helical" evidence="11">
    <location>
        <begin position="200"/>
        <end position="220"/>
    </location>
</feature>
<dbReference type="GO" id="GO:0016020">
    <property type="term" value="C:membrane"/>
    <property type="evidence" value="ECO:0007669"/>
    <property type="project" value="UniProtKB-SubCell"/>
</dbReference>
<protein>
    <recommendedName>
        <fullName evidence="12">G-protein coupled receptors family 1 profile domain-containing protein</fullName>
    </recommendedName>
</protein>
<dbReference type="Proteomes" id="UP001175271">
    <property type="component" value="Unassembled WGS sequence"/>
</dbReference>
<comment type="subcellular location">
    <subcellularLocation>
        <location evidence="1">Membrane</location>
    </subcellularLocation>
    <subcellularLocation>
        <location evidence="2">Secreted</location>
    </subcellularLocation>
</comment>
<proteinExistence type="inferred from homology"/>
<feature type="transmembrane region" description="Helical" evidence="11">
    <location>
        <begin position="24"/>
        <end position="44"/>
    </location>
</feature>
<feature type="transmembrane region" description="Helical" evidence="11">
    <location>
        <begin position="105"/>
        <end position="123"/>
    </location>
</feature>
<evidence type="ECO:0000256" key="9">
    <source>
        <dbReference type="ARBA" id="ARBA00023136"/>
    </source>
</evidence>
<dbReference type="PANTHER" id="PTHR24224:SF1">
    <property type="entry name" value="G-PROTEIN COUPLED RECEPTORS FAMILY 1 PROFILE DOMAIN-CONTAINING PROTEIN"/>
    <property type="match status" value="1"/>
</dbReference>
<sequence length="544" mass="62123">MPGGDDEKQLSHEALTTWMTISKFLWWLVLFIIITSVPVLSHALTTMLKNRTSHYFHFLTSMIVANLLMLFAICLNLVSDYLFHSLKGALMCKTTAFITNTTACYVNWVWVTMFAQRFVYVFFPMGHKRIQWLVTFIEDTRKLLIITGIMALFTQSWSPILMTENLIRNQGGQIVGSFCGPNTNMVSEHLFKWIAVAESMLTYAIPFFITVVTDMAVVGWNQKGAKFTVISTENMKSQANSSSTGLTPPSSFKIQSEKSLLRCHTRRQRAMRRCLMMATIQLLLNTPYYILQLADEFVALRATKSGYIFYLYADAIFYLLYLVQFPMIAIYVHTQFTSDSSRNLFRPSKCMFASFYGHSPGNALAYLMFGRQIWFPVGSFLMTKAAVFLFALLAVSVVSAFESSEIRLLDDEYDKRSNGGFYGFSEDLPIAIERRDGHLRNPLIRFGKRDADVESDLSRTIRNDISLDPLIRFGKRSALNSPLIRFGKRPDTMPLIRFGKRTPSTAPLIRFGKRDIEQDDSLLGRYSRAAHKPVDADTILRFGR</sequence>
<keyword evidence="5" id="KW-0165">Cleavage on pair of basic residues</keyword>
<comment type="similarity">
    <text evidence="3">Belongs to the FARP (FMRFamide related peptide) family.</text>
</comment>
<evidence type="ECO:0000256" key="4">
    <source>
        <dbReference type="ARBA" id="ARBA00022525"/>
    </source>
</evidence>
<accession>A0AA39H2G5</accession>
<reference evidence="13" key="1">
    <citation type="submission" date="2023-06" db="EMBL/GenBank/DDBJ databases">
        <title>Genomic analysis of the entomopathogenic nematode Steinernema hermaphroditum.</title>
        <authorList>
            <person name="Schwarz E.M."/>
            <person name="Heppert J.K."/>
            <person name="Baniya A."/>
            <person name="Schwartz H.T."/>
            <person name="Tan C.-H."/>
            <person name="Antoshechkin I."/>
            <person name="Sternberg P.W."/>
            <person name="Goodrich-Blair H."/>
            <person name="Dillman A.R."/>
        </authorList>
    </citation>
    <scope>NUCLEOTIDE SEQUENCE</scope>
    <source>
        <strain evidence="13">PS9179</strain>
        <tissue evidence="13">Whole animal</tissue>
    </source>
</reference>
<evidence type="ECO:0000256" key="8">
    <source>
        <dbReference type="ARBA" id="ARBA00022989"/>
    </source>
</evidence>
<feature type="transmembrane region" description="Helical" evidence="11">
    <location>
        <begin position="311"/>
        <end position="332"/>
    </location>
</feature>
<feature type="transmembrane region" description="Helical" evidence="11">
    <location>
        <begin position="274"/>
        <end position="291"/>
    </location>
</feature>
<keyword evidence="8 11" id="KW-1133">Transmembrane helix</keyword>
<feature type="domain" description="G-protein coupled receptors family 1 profile" evidence="12">
    <location>
        <begin position="25"/>
        <end position="331"/>
    </location>
</feature>
<evidence type="ECO:0000256" key="7">
    <source>
        <dbReference type="ARBA" id="ARBA00022815"/>
    </source>
</evidence>
<comment type="caution">
    <text evidence="13">The sequence shown here is derived from an EMBL/GenBank/DDBJ whole genome shotgun (WGS) entry which is preliminary data.</text>
</comment>
<dbReference type="Pfam" id="PF01581">
    <property type="entry name" value="FARP"/>
    <property type="match status" value="2"/>
</dbReference>
<gene>
    <name evidence="13" type="ORF">QR680_002382</name>
</gene>
<name>A0AA39H2G5_9BILA</name>
<evidence type="ECO:0000256" key="2">
    <source>
        <dbReference type="ARBA" id="ARBA00004613"/>
    </source>
</evidence>
<dbReference type="InterPro" id="IPR002544">
    <property type="entry name" value="FMRFamid-related_peptide-like"/>
</dbReference>
<keyword evidence="6 11" id="KW-0812">Transmembrane</keyword>
<keyword evidence="9 11" id="KW-0472">Membrane</keyword>
<dbReference type="PROSITE" id="PS50262">
    <property type="entry name" value="G_PROTEIN_RECEP_F1_2"/>
    <property type="match status" value="1"/>
</dbReference>
<dbReference type="AlphaFoldDB" id="A0AA39H2G5"/>
<organism evidence="13 14">
    <name type="scientific">Steinernema hermaphroditum</name>
    <dbReference type="NCBI Taxonomy" id="289476"/>
    <lineage>
        <taxon>Eukaryota</taxon>
        <taxon>Metazoa</taxon>
        <taxon>Ecdysozoa</taxon>
        <taxon>Nematoda</taxon>
        <taxon>Chromadorea</taxon>
        <taxon>Rhabditida</taxon>
        <taxon>Tylenchina</taxon>
        <taxon>Panagrolaimomorpha</taxon>
        <taxon>Strongyloidoidea</taxon>
        <taxon>Steinernematidae</taxon>
        <taxon>Steinernema</taxon>
    </lineage>
</organism>
<evidence type="ECO:0000256" key="5">
    <source>
        <dbReference type="ARBA" id="ARBA00022685"/>
    </source>
</evidence>
<dbReference type="GO" id="GO:0007218">
    <property type="term" value="P:neuropeptide signaling pathway"/>
    <property type="evidence" value="ECO:0007669"/>
    <property type="project" value="UniProtKB-KW"/>
</dbReference>
<evidence type="ECO:0000256" key="11">
    <source>
        <dbReference type="SAM" id="Phobius"/>
    </source>
</evidence>
<dbReference type="GO" id="GO:0005576">
    <property type="term" value="C:extracellular region"/>
    <property type="evidence" value="ECO:0007669"/>
    <property type="project" value="UniProtKB-SubCell"/>
</dbReference>
<evidence type="ECO:0000256" key="10">
    <source>
        <dbReference type="ARBA" id="ARBA00023320"/>
    </source>
</evidence>
<dbReference type="InterPro" id="IPR052665">
    <property type="entry name" value="Neuropeptide-GPCR"/>
</dbReference>
<evidence type="ECO:0000313" key="14">
    <source>
        <dbReference type="Proteomes" id="UP001175271"/>
    </source>
</evidence>
<evidence type="ECO:0000313" key="13">
    <source>
        <dbReference type="EMBL" id="KAK0398003.1"/>
    </source>
</evidence>
<dbReference type="PANTHER" id="PTHR24224">
    <property type="entry name" value="CARDIOACCELERATORY PEPTIDE RECEPTOR-RELATED"/>
    <property type="match status" value="1"/>
</dbReference>
<feature type="transmembrane region" description="Helical" evidence="11">
    <location>
        <begin position="353"/>
        <end position="374"/>
    </location>
</feature>
<dbReference type="Gene3D" id="1.20.1070.10">
    <property type="entry name" value="Rhodopsin 7-helix transmembrane proteins"/>
    <property type="match status" value="1"/>
</dbReference>
<keyword evidence="10" id="KW-0527">Neuropeptide</keyword>
<dbReference type="EMBL" id="JAUCMV010000005">
    <property type="protein sequence ID" value="KAK0398003.1"/>
    <property type="molecule type" value="Genomic_DNA"/>
</dbReference>
<dbReference type="SUPFAM" id="SSF81321">
    <property type="entry name" value="Family A G protein-coupled receptor-like"/>
    <property type="match status" value="1"/>
</dbReference>
<evidence type="ECO:0000259" key="12">
    <source>
        <dbReference type="PROSITE" id="PS50262"/>
    </source>
</evidence>
<dbReference type="CDD" id="cd00637">
    <property type="entry name" value="7tm_classA_rhodopsin-like"/>
    <property type="match status" value="1"/>
</dbReference>
<evidence type="ECO:0000256" key="6">
    <source>
        <dbReference type="ARBA" id="ARBA00022692"/>
    </source>
</evidence>
<keyword evidence="4" id="KW-0964">Secreted</keyword>
<evidence type="ECO:0000256" key="1">
    <source>
        <dbReference type="ARBA" id="ARBA00004370"/>
    </source>
</evidence>
<feature type="transmembrane region" description="Helical" evidence="11">
    <location>
        <begin position="380"/>
        <end position="401"/>
    </location>
</feature>
<dbReference type="InterPro" id="IPR017452">
    <property type="entry name" value="GPCR_Rhodpsn_7TM"/>
</dbReference>
<keyword evidence="14" id="KW-1185">Reference proteome</keyword>
<keyword evidence="7" id="KW-0027">Amidation</keyword>